<comment type="caution">
    <text evidence="1">The sequence shown here is derived from an EMBL/GenBank/DDBJ whole genome shotgun (WGS) entry which is preliminary data.</text>
</comment>
<evidence type="ECO:0000313" key="1">
    <source>
        <dbReference type="EMBL" id="TFB05376.1"/>
    </source>
</evidence>
<proteinExistence type="predicted"/>
<protein>
    <submittedName>
        <fullName evidence="1">Uncharacterized protein</fullName>
    </submittedName>
</protein>
<gene>
    <name evidence="1" type="ORF">CCMA1212_003215</name>
</gene>
<dbReference type="EMBL" id="PPTA01000003">
    <property type="protein sequence ID" value="TFB05376.1"/>
    <property type="molecule type" value="Genomic_DNA"/>
</dbReference>
<sequence>MQGKRPKTNIKEVFVGPSTQPYGGLGSALLPRRLVSCVSHLFRLRRAFGAPGKTPERSLETSMLHILGELIPLFLLRIESARLYAQSCYTIISGVATASKFFTCTLLPLSGALPGESAQEPPKLRLPSPFGHTRTLRLQAEPDSCLKQPDSKSLLPRIIPHRQGLCLPNRSGQPTAEAAILCHAVADTHFSSAPTRMDSFKVRLYRLADNRMQQLREQGAVAILRMCQSDTYRLTTSMRRMRKVKDWTVKASSRRLAFLHWIASCTA</sequence>
<evidence type="ECO:0000313" key="2">
    <source>
        <dbReference type="Proteomes" id="UP001642720"/>
    </source>
</evidence>
<dbReference type="GeneID" id="300575019"/>
<reference evidence="1 2" key="1">
    <citation type="submission" date="2018-01" db="EMBL/GenBank/DDBJ databases">
        <title>Genome characterization of the sugarcane-associated fungus Trichoderma ghanense CCMA-1212 and their application in lignocelulose bioconversion.</title>
        <authorList>
            <person name="Steindorff A.S."/>
            <person name="Mendes T.D."/>
            <person name="Vilela E.S.D."/>
            <person name="Rodrigues D.S."/>
            <person name="Formighieri E.F."/>
            <person name="Melo I.S."/>
            <person name="Favaro L.C.L."/>
        </authorList>
    </citation>
    <scope>NUCLEOTIDE SEQUENCE [LARGE SCALE GENOMIC DNA]</scope>
    <source>
        <strain evidence="1 2">CCMA-1212</strain>
    </source>
</reference>
<organism evidence="1 2">
    <name type="scientific">Trichoderma ghanense</name>
    <dbReference type="NCBI Taxonomy" id="65468"/>
    <lineage>
        <taxon>Eukaryota</taxon>
        <taxon>Fungi</taxon>
        <taxon>Dikarya</taxon>
        <taxon>Ascomycota</taxon>
        <taxon>Pezizomycotina</taxon>
        <taxon>Sordariomycetes</taxon>
        <taxon>Hypocreomycetidae</taxon>
        <taxon>Hypocreales</taxon>
        <taxon>Hypocreaceae</taxon>
        <taxon>Trichoderma</taxon>
    </lineage>
</organism>
<accession>A0ABY2HB30</accession>
<dbReference type="Proteomes" id="UP001642720">
    <property type="component" value="Unassembled WGS sequence"/>
</dbReference>
<name>A0ABY2HB30_9HYPO</name>
<dbReference type="RefSeq" id="XP_073561577.1">
    <property type="nucleotide sequence ID" value="XM_073700569.1"/>
</dbReference>
<keyword evidence="2" id="KW-1185">Reference proteome</keyword>